<dbReference type="PANTHER" id="PTHR15414">
    <property type="entry name" value="OS-9-RELATED"/>
    <property type="match status" value="1"/>
</dbReference>
<evidence type="ECO:0000259" key="10">
    <source>
        <dbReference type="PROSITE" id="PS51914"/>
    </source>
</evidence>
<evidence type="ECO:0000313" key="12">
    <source>
        <dbReference type="Proteomes" id="UP000034841"/>
    </source>
</evidence>
<organism evidence="11 12">
    <name type="scientific">Ceratocystis fimbriata f. sp. platani</name>
    <dbReference type="NCBI Taxonomy" id="88771"/>
    <lineage>
        <taxon>Eukaryota</taxon>
        <taxon>Fungi</taxon>
        <taxon>Dikarya</taxon>
        <taxon>Ascomycota</taxon>
        <taxon>Pezizomycotina</taxon>
        <taxon>Sordariomycetes</taxon>
        <taxon>Hypocreomycetidae</taxon>
        <taxon>Microascales</taxon>
        <taxon>Ceratocystidaceae</taxon>
        <taxon>Ceratocystis</taxon>
    </lineage>
</organism>
<feature type="compositionally biased region" description="Basic and acidic residues" evidence="8">
    <location>
        <begin position="407"/>
        <end position="422"/>
    </location>
</feature>
<reference evidence="11 12" key="1">
    <citation type="submission" date="2015-04" db="EMBL/GenBank/DDBJ databases">
        <title>Genome sequence of Ceratocystis platani, a major pathogen of plane trees.</title>
        <authorList>
            <person name="Belbahri L."/>
        </authorList>
    </citation>
    <scope>NUCLEOTIDE SEQUENCE [LARGE SCALE GENOMIC DNA]</scope>
    <source>
        <strain evidence="11 12">CFO</strain>
    </source>
</reference>
<evidence type="ECO:0000313" key="11">
    <source>
        <dbReference type="EMBL" id="KKF94411.1"/>
    </source>
</evidence>
<proteinExistence type="inferred from homology"/>
<dbReference type="InterPro" id="IPR009011">
    <property type="entry name" value="Man6P_isomerase_rcpt-bd_dom_sf"/>
</dbReference>
<dbReference type="PROSITE" id="PS51914">
    <property type="entry name" value="MRH"/>
    <property type="match status" value="1"/>
</dbReference>
<feature type="compositionally biased region" description="Polar residues" evidence="8">
    <location>
        <begin position="528"/>
        <end position="537"/>
    </location>
</feature>
<gene>
    <name evidence="11" type="ORF">CFO_g3234</name>
</gene>
<evidence type="ECO:0000256" key="5">
    <source>
        <dbReference type="ARBA" id="ARBA00022824"/>
    </source>
</evidence>
<dbReference type="AlphaFoldDB" id="A0A0F8B0F5"/>
<dbReference type="PANTHER" id="PTHR15414:SF0">
    <property type="entry name" value="ENDOPLASMIC RETICULUM LECTIN 1"/>
    <property type="match status" value="1"/>
</dbReference>
<protein>
    <recommendedName>
        <fullName evidence="7">Endoplasmic reticulum lectin</fullName>
    </recommendedName>
    <alternativeName>
        <fullName evidence="7">Protein OS-9 homolog</fullName>
    </alternativeName>
</protein>
<evidence type="ECO:0000256" key="7">
    <source>
        <dbReference type="RuleBase" id="RU369099"/>
    </source>
</evidence>
<dbReference type="EMBL" id="LBBL01000162">
    <property type="protein sequence ID" value="KKF94411.1"/>
    <property type="molecule type" value="Genomic_DNA"/>
</dbReference>
<evidence type="ECO:0000256" key="8">
    <source>
        <dbReference type="SAM" id="MobiDB-lite"/>
    </source>
</evidence>
<dbReference type="GO" id="GO:0005789">
    <property type="term" value="C:endoplasmic reticulum membrane"/>
    <property type="evidence" value="ECO:0007669"/>
    <property type="project" value="UniProtKB-SubCell"/>
</dbReference>
<keyword evidence="5 7" id="KW-0256">Endoplasmic reticulum</keyword>
<evidence type="ECO:0000256" key="9">
    <source>
        <dbReference type="SAM" id="SignalP"/>
    </source>
</evidence>
<evidence type="ECO:0000256" key="3">
    <source>
        <dbReference type="ARBA" id="ARBA00022729"/>
    </source>
</evidence>
<dbReference type="InterPro" id="IPR044865">
    <property type="entry name" value="MRH_dom"/>
</dbReference>
<feature type="chain" id="PRO_5002527298" description="Endoplasmic reticulum lectin" evidence="9">
    <location>
        <begin position="20"/>
        <end position="550"/>
    </location>
</feature>
<keyword evidence="12" id="KW-1185">Reference proteome</keyword>
<dbReference type="Gene3D" id="2.70.130.10">
    <property type="entry name" value="Mannose-6-phosphate receptor binding domain"/>
    <property type="match status" value="1"/>
</dbReference>
<sequence length="550" mass="61520">MLSLKTTLPLAGLLSHALGAVHHAVNHDVYAYPQFEVVFDDAYILPHDAEALLAKQADSVAAAVTGSPPIASEAGESSDIVPSGANKNTEEADAQDTEPNETYELMDIYPGKYLCSIPIIQPKPAENATATALALENEKKELARALEDGWKILKSMDGECLFFMSGWWSYKYCYDSYIVQFHALASGPGQAPPVPDPKMAAYVLGRSSKSHNEDGNWLDEEWQKGADDVKLSTTDMQVKGDQRFLVHRLTGGTMCDLTHRERTIEIQYHCAPGASHDSIAWIKEVTTCAYLMVINTPRLCKDAAFLPQKEAAANVINCREIAPKDLSPAEADAWFAQRKHEEANVEDHTMAGGINVKTFAPHDDGQNFVEERRMELMIEFDQEEIKNLSPEEVIAMAQKRAEEILASSRKNEHTNDKDKHSDTTWSIIHDGTAGDAPPNDTSLRDIMQALSDIISHEMVVMSAKRLRREVEETLATYKEFETKLPERKTPEWLKEHILILEEALRQDDQFGIFEQYQKTREGRGGAQEPNTPNGDNEGSQEEFFVRKDEL</sequence>
<comment type="similarity">
    <text evidence="2 7">Belongs to the OS-9 family.</text>
</comment>
<accession>A0A0F8B0F5</accession>
<dbReference type="GO" id="GO:0030246">
    <property type="term" value="F:carbohydrate binding"/>
    <property type="evidence" value="ECO:0007669"/>
    <property type="project" value="UniProtKB-UniRule"/>
</dbReference>
<evidence type="ECO:0000256" key="6">
    <source>
        <dbReference type="ARBA" id="ARBA00023157"/>
    </source>
</evidence>
<feature type="signal peptide" evidence="9">
    <location>
        <begin position="1"/>
        <end position="19"/>
    </location>
</feature>
<evidence type="ECO:0000256" key="2">
    <source>
        <dbReference type="ARBA" id="ARBA00009918"/>
    </source>
</evidence>
<dbReference type="InterPro" id="IPR045149">
    <property type="entry name" value="OS-9-like"/>
</dbReference>
<comment type="subcellular location">
    <subcellularLocation>
        <location evidence="1 7">Endoplasmic reticulum membrane</location>
        <topology evidence="1 7">Peripheral membrane protein</topology>
        <orientation evidence="1 7">Lumenal side</orientation>
    </subcellularLocation>
</comment>
<dbReference type="GO" id="GO:0030970">
    <property type="term" value="P:retrograde protein transport, ER to cytosol"/>
    <property type="evidence" value="ECO:0007669"/>
    <property type="project" value="TreeGrafter"/>
</dbReference>
<dbReference type="Pfam" id="PF07915">
    <property type="entry name" value="PRKCSH"/>
    <property type="match status" value="1"/>
</dbReference>
<dbReference type="SUPFAM" id="SSF50911">
    <property type="entry name" value="Mannose 6-phosphate receptor domain"/>
    <property type="match status" value="1"/>
</dbReference>
<keyword evidence="7" id="KW-0472">Membrane</keyword>
<dbReference type="Proteomes" id="UP000034841">
    <property type="component" value="Unassembled WGS sequence"/>
</dbReference>
<feature type="domain" description="MRH" evidence="10">
    <location>
        <begin position="158"/>
        <end position="302"/>
    </location>
</feature>
<name>A0A0F8B0F5_CERFI</name>
<dbReference type="OrthoDB" id="448954at2759"/>
<evidence type="ECO:0000256" key="1">
    <source>
        <dbReference type="ARBA" id="ARBA00004367"/>
    </source>
</evidence>
<comment type="caution">
    <text evidence="11">The sequence shown here is derived from an EMBL/GenBank/DDBJ whole genome shotgun (WGS) entry which is preliminary data.</text>
</comment>
<keyword evidence="3 9" id="KW-0732">Signal</keyword>
<dbReference type="InterPro" id="IPR012913">
    <property type="entry name" value="OS9-like_dom"/>
</dbReference>
<comment type="function">
    <text evidence="7">Lectin involved in the quality control of the secretory pathway. As a member of the endoplasmic reticulum-associated degradation lumenal (ERAD-L) surveillance system, targets misfolded endoplasmic reticulum lumenal glycoproteins for degradation.</text>
</comment>
<dbReference type="GO" id="GO:0005788">
    <property type="term" value="C:endoplasmic reticulum lumen"/>
    <property type="evidence" value="ECO:0007669"/>
    <property type="project" value="UniProtKB-UniRule"/>
</dbReference>
<feature type="region of interest" description="Disordered" evidence="8">
    <location>
        <begin position="68"/>
        <end position="98"/>
    </location>
</feature>
<evidence type="ECO:0000256" key="4">
    <source>
        <dbReference type="ARBA" id="ARBA00022734"/>
    </source>
</evidence>
<keyword evidence="6" id="KW-1015">Disulfide bond</keyword>
<dbReference type="GO" id="GO:0030968">
    <property type="term" value="P:endoplasmic reticulum unfolded protein response"/>
    <property type="evidence" value="ECO:0007669"/>
    <property type="project" value="UniProtKB-UniRule"/>
</dbReference>
<keyword evidence="4 7" id="KW-0430">Lectin</keyword>
<feature type="region of interest" description="Disordered" evidence="8">
    <location>
        <begin position="407"/>
        <end position="439"/>
    </location>
</feature>
<feature type="region of interest" description="Disordered" evidence="8">
    <location>
        <begin position="516"/>
        <end position="550"/>
    </location>
</feature>